<evidence type="ECO:0000313" key="1">
    <source>
        <dbReference type="EMBL" id="KAH8006384.1"/>
    </source>
</evidence>
<dbReference type="EMBL" id="CM037619">
    <property type="protein sequence ID" value="KAH8006384.1"/>
    <property type="molecule type" value="Genomic_DNA"/>
</dbReference>
<gene>
    <name evidence="1" type="ORF">K3G42_003344</name>
</gene>
<name>A0ACB8FM00_9SAUR</name>
<comment type="caution">
    <text evidence="1">The sequence shown here is derived from an EMBL/GenBank/DDBJ whole genome shotgun (WGS) entry which is preliminary data.</text>
</comment>
<sequence length="69" mass="7634">MISVTARLGLASDYASGCDSSPRSTVRISSKKGSDVTSLLYLRFRGRNRRHEKAQKSNSPEVHRTQPGQ</sequence>
<evidence type="ECO:0000313" key="2">
    <source>
        <dbReference type="Proteomes" id="UP000827872"/>
    </source>
</evidence>
<reference evidence="1" key="1">
    <citation type="submission" date="2021-08" db="EMBL/GenBank/DDBJ databases">
        <title>The first chromosome-level gecko genome reveals the dynamic sex chromosomes of Neotropical dwarf geckos (Sphaerodactylidae: Sphaerodactylus).</title>
        <authorList>
            <person name="Pinto B.J."/>
            <person name="Keating S.E."/>
            <person name="Gamble T."/>
        </authorList>
    </citation>
    <scope>NUCLEOTIDE SEQUENCE</scope>
    <source>
        <strain evidence="1">TG3544</strain>
    </source>
</reference>
<proteinExistence type="predicted"/>
<keyword evidence="2" id="KW-1185">Reference proteome</keyword>
<organism evidence="1 2">
    <name type="scientific">Sphaerodactylus townsendi</name>
    <dbReference type="NCBI Taxonomy" id="933632"/>
    <lineage>
        <taxon>Eukaryota</taxon>
        <taxon>Metazoa</taxon>
        <taxon>Chordata</taxon>
        <taxon>Craniata</taxon>
        <taxon>Vertebrata</taxon>
        <taxon>Euteleostomi</taxon>
        <taxon>Lepidosauria</taxon>
        <taxon>Squamata</taxon>
        <taxon>Bifurcata</taxon>
        <taxon>Gekkota</taxon>
        <taxon>Sphaerodactylidae</taxon>
        <taxon>Sphaerodactylus</taxon>
    </lineage>
</organism>
<protein>
    <submittedName>
        <fullName evidence="1">Uncharacterized protein</fullName>
    </submittedName>
</protein>
<dbReference type="Proteomes" id="UP000827872">
    <property type="component" value="Linkage Group LG06"/>
</dbReference>
<accession>A0ACB8FM00</accession>